<dbReference type="SUPFAM" id="SSF55729">
    <property type="entry name" value="Acyl-CoA N-acyltransferases (Nat)"/>
    <property type="match status" value="1"/>
</dbReference>
<dbReference type="OrthoDB" id="6442235at2"/>
<dbReference type="Gene3D" id="3.40.630.30">
    <property type="match status" value="1"/>
</dbReference>
<name>A0A2D0L4S5_9GAMM</name>
<protein>
    <submittedName>
        <fullName evidence="1">N-acetyltransferase</fullName>
    </submittedName>
</protein>
<dbReference type="Proteomes" id="UP000221101">
    <property type="component" value="Unassembled WGS sequence"/>
</dbReference>
<dbReference type="GO" id="GO:0016740">
    <property type="term" value="F:transferase activity"/>
    <property type="evidence" value="ECO:0007669"/>
    <property type="project" value="UniProtKB-KW"/>
</dbReference>
<dbReference type="RefSeq" id="WP_141554431.1">
    <property type="nucleotide sequence ID" value="NZ_CAWNOR010000058.1"/>
</dbReference>
<accession>A0A2D0L4S5</accession>
<evidence type="ECO:0000313" key="1">
    <source>
        <dbReference type="EMBL" id="PHM70662.1"/>
    </source>
</evidence>
<keyword evidence="1" id="KW-0808">Transferase</keyword>
<comment type="caution">
    <text evidence="1">The sequence shown here is derived from an EMBL/GenBank/DDBJ whole genome shotgun (WGS) entry which is preliminary data.</text>
</comment>
<sequence length="228" mass="26337">MMFRSKSFNMNCPSVFEPLSRSKSTSDIGTPSFDARLWIKIKESTEQEMFHVVNKIMTETMKYDEWQYVNKNKIYDKEQEKWNNRHAGSHGVFRTIDMNIEYGVNDQKSEELKKESLFFVAYFKGIPIGVLQLTPSDDGSGTPLLEVNYVASHCGIQNCGILLIEHAVNESLQLGMKGHLKISPVPKSRQIYINMGFTGSSSNEYLYLNPARSLKWHFINERYRCKLN</sequence>
<dbReference type="AlphaFoldDB" id="A0A2D0L4S5"/>
<keyword evidence="2" id="KW-1185">Reference proteome</keyword>
<dbReference type="CDD" id="cd04301">
    <property type="entry name" value="NAT_SF"/>
    <property type="match status" value="1"/>
</dbReference>
<gene>
    <name evidence="1" type="ORF">Xkoz_03106</name>
</gene>
<evidence type="ECO:0000313" key="2">
    <source>
        <dbReference type="Proteomes" id="UP000221101"/>
    </source>
</evidence>
<dbReference type="InterPro" id="IPR016181">
    <property type="entry name" value="Acyl_CoA_acyltransferase"/>
</dbReference>
<dbReference type="EMBL" id="NJCX01000024">
    <property type="protein sequence ID" value="PHM70662.1"/>
    <property type="molecule type" value="Genomic_DNA"/>
</dbReference>
<proteinExistence type="predicted"/>
<reference evidence="1 2" key="1">
    <citation type="journal article" date="2017" name="Nat. Microbiol.">
        <title>Natural product diversity associated with the nematode symbionts Photorhabdus and Xenorhabdus.</title>
        <authorList>
            <person name="Tobias N.J."/>
            <person name="Wolff H."/>
            <person name="Djahanschiri B."/>
            <person name="Grundmann F."/>
            <person name="Kronenwerth M."/>
            <person name="Shi Y.M."/>
            <person name="Simonyi S."/>
            <person name="Grun P."/>
            <person name="Shapiro-Ilan D."/>
            <person name="Pidot S.J."/>
            <person name="Stinear T.P."/>
            <person name="Ebersberger I."/>
            <person name="Bode H.B."/>
        </authorList>
    </citation>
    <scope>NUCLEOTIDE SEQUENCE [LARGE SCALE GENOMIC DNA]</scope>
    <source>
        <strain evidence="1 2">DSM 17907</strain>
    </source>
</reference>
<organism evidence="1 2">
    <name type="scientific">Xenorhabdus kozodoii</name>
    <dbReference type="NCBI Taxonomy" id="351676"/>
    <lineage>
        <taxon>Bacteria</taxon>
        <taxon>Pseudomonadati</taxon>
        <taxon>Pseudomonadota</taxon>
        <taxon>Gammaproteobacteria</taxon>
        <taxon>Enterobacterales</taxon>
        <taxon>Morganellaceae</taxon>
        <taxon>Xenorhabdus</taxon>
    </lineage>
</organism>